<protein>
    <submittedName>
        <fullName evidence="2">Quercetin dioxygenase-like cupin family protein</fullName>
    </submittedName>
</protein>
<dbReference type="Pfam" id="PF12973">
    <property type="entry name" value="Cupin_7"/>
    <property type="match status" value="1"/>
</dbReference>
<name>A0AAJ2F2L3_ACIDE</name>
<dbReference type="Proteomes" id="UP001253458">
    <property type="component" value="Unassembled WGS sequence"/>
</dbReference>
<dbReference type="AlphaFoldDB" id="A0AAJ2F2L3"/>
<accession>A0AAJ2F2L3</accession>
<evidence type="ECO:0000259" key="1">
    <source>
        <dbReference type="Pfam" id="PF12973"/>
    </source>
</evidence>
<dbReference type="InterPro" id="IPR011051">
    <property type="entry name" value="RmlC_Cupin_sf"/>
</dbReference>
<dbReference type="Gene3D" id="2.60.120.10">
    <property type="entry name" value="Jelly Rolls"/>
    <property type="match status" value="1"/>
</dbReference>
<proteinExistence type="predicted"/>
<reference evidence="2 4" key="1">
    <citation type="submission" date="2023-07" db="EMBL/GenBank/DDBJ databases">
        <title>Sorghum-associated microbial communities from plants grown in Nebraska, USA.</title>
        <authorList>
            <person name="Schachtman D."/>
        </authorList>
    </citation>
    <scope>NUCLEOTIDE SEQUENCE</scope>
    <source>
        <strain evidence="3 4">BE105</strain>
        <strain evidence="2">BE69</strain>
    </source>
</reference>
<feature type="domain" description="ChrR-like cupin" evidence="1">
    <location>
        <begin position="27"/>
        <end position="103"/>
    </location>
</feature>
<dbReference type="InterPro" id="IPR014710">
    <property type="entry name" value="RmlC-like_jellyroll"/>
</dbReference>
<dbReference type="Proteomes" id="UP001249076">
    <property type="component" value="Unassembled WGS sequence"/>
</dbReference>
<organism evidence="2 5">
    <name type="scientific">Acidovorax delafieldii</name>
    <name type="common">Pseudomonas delafieldii</name>
    <dbReference type="NCBI Taxonomy" id="47920"/>
    <lineage>
        <taxon>Bacteria</taxon>
        <taxon>Pseudomonadati</taxon>
        <taxon>Pseudomonadota</taxon>
        <taxon>Betaproteobacteria</taxon>
        <taxon>Burkholderiales</taxon>
        <taxon>Comamonadaceae</taxon>
        <taxon>Acidovorax</taxon>
    </lineage>
</organism>
<evidence type="ECO:0000313" key="3">
    <source>
        <dbReference type="EMBL" id="MDR6839123.1"/>
    </source>
</evidence>
<dbReference type="SUPFAM" id="SSF51182">
    <property type="entry name" value="RmlC-like cupins"/>
    <property type="match status" value="1"/>
</dbReference>
<dbReference type="RefSeq" id="WP_209820249.1">
    <property type="nucleotide sequence ID" value="NZ_JAVDTL010000004.1"/>
</dbReference>
<gene>
    <name evidence="2" type="ORF">J2W88_003115</name>
    <name evidence="3" type="ORF">J2W93_003977</name>
</gene>
<keyword evidence="4" id="KW-1185">Reference proteome</keyword>
<comment type="caution">
    <text evidence="2">The sequence shown here is derived from an EMBL/GenBank/DDBJ whole genome shotgun (WGS) entry which is preliminary data.</text>
</comment>
<evidence type="ECO:0000313" key="4">
    <source>
        <dbReference type="Proteomes" id="UP001249076"/>
    </source>
</evidence>
<sequence>MTMTTTTTHNTPLADVIVARALERAGLADWMPEGEGKWSLPIQFLPDDAGWVELMRLSPGTRLGLHRHTGEVHALTLAGERRLNDGRVVRPGDYIHEPAGNVDWWEATGTEELLVHVVVKGSVEYLGPHHTVLQWITTADRSADYHRWCEAVGVPPRDLC</sequence>
<dbReference type="EMBL" id="JAVDTS010000006">
    <property type="protein sequence ID" value="MDR6839123.1"/>
    <property type="molecule type" value="Genomic_DNA"/>
</dbReference>
<evidence type="ECO:0000313" key="2">
    <source>
        <dbReference type="EMBL" id="MDR6767834.1"/>
    </source>
</evidence>
<dbReference type="GO" id="GO:0051213">
    <property type="term" value="F:dioxygenase activity"/>
    <property type="evidence" value="ECO:0007669"/>
    <property type="project" value="UniProtKB-KW"/>
</dbReference>
<keyword evidence="2" id="KW-0560">Oxidoreductase</keyword>
<dbReference type="EMBL" id="JAVDTL010000004">
    <property type="protein sequence ID" value="MDR6767834.1"/>
    <property type="molecule type" value="Genomic_DNA"/>
</dbReference>
<evidence type="ECO:0000313" key="5">
    <source>
        <dbReference type="Proteomes" id="UP001253458"/>
    </source>
</evidence>
<dbReference type="InterPro" id="IPR025979">
    <property type="entry name" value="ChrR-like_cupin_dom"/>
</dbReference>
<keyword evidence="2" id="KW-0223">Dioxygenase</keyword>